<organism evidence="1">
    <name type="scientific">uncultured Sulfurovum sp</name>
    <dbReference type="NCBI Taxonomy" id="269237"/>
    <lineage>
        <taxon>Bacteria</taxon>
        <taxon>Pseudomonadati</taxon>
        <taxon>Campylobacterota</taxon>
        <taxon>Epsilonproteobacteria</taxon>
        <taxon>Campylobacterales</taxon>
        <taxon>Sulfurovaceae</taxon>
        <taxon>Sulfurovum</taxon>
        <taxon>environmental samples</taxon>
    </lineage>
</organism>
<gene>
    <name evidence="1" type="ORF">HELGO_WM3294</name>
</gene>
<dbReference type="EMBL" id="CACVAS010000047">
    <property type="protein sequence ID" value="CAA6807414.1"/>
    <property type="molecule type" value="Genomic_DNA"/>
</dbReference>
<sequence length="368" mass="42258">MAKGDGTQKNMISMLYEEEREMIPQEYASLTEKKRKNVMNADMFRKNLFNAGARGTRTLYKKPKQVWTGRGGEIVSVSHSLHQKHADVLSLIYSEGFKKSTSSADGSYDIYISLYAIAKAMGYKHPRSGGEKVKAYINDLRWTDFIITAPNGEILRTTILDDCLYSEEMDSYVIRIKGRNAKILSHSTGIEMEKLLNRKIVNIPDKLSKLKAMIRFIISNKAQKLHGYTLDHFFVKFGVGQTGAIESRNNQKSLFRKQLNENKPLLDQFNLRWEKTEDKIYYDSQLEDINFILPLKKDKIVFEMEKIDNPYGQYIGKKIKIEDVIYEILEINNSSKDGGVDVKLENTHSKERGISKNASIENMKALLI</sequence>
<protein>
    <submittedName>
        <fullName evidence="1">Uncharacterized protein</fullName>
    </submittedName>
</protein>
<evidence type="ECO:0000313" key="1">
    <source>
        <dbReference type="EMBL" id="CAA6807414.1"/>
    </source>
</evidence>
<reference evidence="1" key="1">
    <citation type="submission" date="2020-01" db="EMBL/GenBank/DDBJ databases">
        <authorList>
            <person name="Meier V. D."/>
            <person name="Meier V D."/>
        </authorList>
    </citation>
    <scope>NUCLEOTIDE SEQUENCE</scope>
    <source>
        <strain evidence="1">HLG_WM_MAG_01</strain>
    </source>
</reference>
<proteinExistence type="predicted"/>
<name>A0A6S6SG84_9BACT</name>
<dbReference type="AlphaFoldDB" id="A0A6S6SG84"/>
<accession>A0A6S6SG84</accession>